<evidence type="ECO:0000256" key="3">
    <source>
        <dbReference type="ARBA" id="ARBA00023274"/>
    </source>
</evidence>
<comment type="similarity">
    <text evidence="1">Belongs to the universal ribosomal protein uL4 family.</text>
</comment>
<reference evidence="7" key="1">
    <citation type="journal article" date="2023" name="Commun. Biol.">
        <title>Genome analysis of Parmales, the sister group of diatoms, reveals the evolutionary specialization of diatoms from phago-mixotrophs to photoautotrophs.</title>
        <authorList>
            <person name="Ban H."/>
            <person name="Sato S."/>
            <person name="Yoshikawa S."/>
            <person name="Yamada K."/>
            <person name="Nakamura Y."/>
            <person name="Ichinomiya M."/>
            <person name="Sato N."/>
            <person name="Blanc-Mathieu R."/>
            <person name="Endo H."/>
            <person name="Kuwata A."/>
            <person name="Ogata H."/>
        </authorList>
    </citation>
    <scope>NUCLEOTIDE SEQUENCE [LARGE SCALE GENOMIC DNA]</scope>
    <source>
        <strain evidence="7">NIES 3700</strain>
    </source>
</reference>
<dbReference type="EMBL" id="BRXW01000640">
    <property type="protein sequence ID" value="GMH71534.1"/>
    <property type="molecule type" value="Genomic_DNA"/>
</dbReference>
<dbReference type="Pfam" id="PF00573">
    <property type="entry name" value="Ribosomal_L4"/>
    <property type="match status" value="1"/>
</dbReference>
<dbReference type="Gene3D" id="3.40.1370.10">
    <property type="match status" value="1"/>
</dbReference>
<dbReference type="Proteomes" id="UP001165122">
    <property type="component" value="Unassembled WGS sequence"/>
</dbReference>
<gene>
    <name evidence="6" type="ORF">TrLO_g9085</name>
</gene>
<dbReference type="PANTHER" id="PTHR10746">
    <property type="entry name" value="50S RIBOSOMAL PROTEIN L4"/>
    <property type="match status" value="1"/>
</dbReference>
<dbReference type="GO" id="GO:0006412">
    <property type="term" value="P:translation"/>
    <property type="evidence" value="ECO:0007669"/>
    <property type="project" value="InterPro"/>
</dbReference>
<dbReference type="InterPro" id="IPR023574">
    <property type="entry name" value="Ribosomal_uL4_dom_sf"/>
</dbReference>
<evidence type="ECO:0000256" key="1">
    <source>
        <dbReference type="ARBA" id="ARBA00010528"/>
    </source>
</evidence>
<evidence type="ECO:0000313" key="7">
    <source>
        <dbReference type="Proteomes" id="UP001165122"/>
    </source>
</evidence>
<dbReference type="GO" id="GO:0005840">
    <property type="term" value="C:ribosome"/>
    <property type="evidence" value="ECO:0007669"/>
    <property type="project" value="UniProtKB-KW"/>
</dbReference>
<evidence type="ECO:0000256" key="5">
    <source>
        <dbReference type="SAM" id="MobiDB-lite"/>
    </source>
</evidence>
<comment type="caution">
    <text evidence="6">The sequence shown here is derived from an EMBL/GenBank/DDBJ whole genome shotgun (WGS) entry which is preliminary data.</text>
</comment>
<dbReference type="InterPro" id="IPR013005">
    <property type="entry name" value="Ribosomal_uL4-like"/>
</dbReference>
<name>A0A9W7AGN8_9STRA</name>
<proteinExistence type="inferred from homology"/>
<evidence type="ECO:0000313" key="6">
    <source>
        <dbReference type="EMBL" id="GMH71534.1"/>
    </source>
</evidence>
<dbReference type="GO" id="GO:1990904">
    <property type="term" value="C:ribonucleoprotein complex"/>
    <property type="evidence" value="ECO:0007669"/>
    <property type="project" value="UniProtKB-KW"/>
</dbReference>
<dbReference type="AlphaFoldDB" id="A0A9W7AGN8"/>
<keyword evidence="3" id="KW-0687">Ribonucleoprotein</keyword>
<dbReference type="SUPFAM" id="SSF52166">
    <property type="entry name" value="Ribosomal protein L4"/>
    <property type="match status" value="1"/>
</dbReference>
<organism evidence="6 7">
    <name type="scientific">Triparma laevis f. longispina</name>
    <dbReference type="NCBI Taxonomy" id="1714387"/>
    <lineage>
        <taxon>Eukaryota</taxon>
        <taxon>Sar</taxon>
        <taxon>Stramenopiles</taxon>
        <taxon>Ochrophyta</taxon>
        <taxon>Bolidophyceae</taxon>
        <taxon>Parmales</taxon>
        <taxon>Triparmaceae</taxon>
        <taxon>Triparma</taxon>
    </lineage>
</organism>
<dbReference type="GO" id="GO:0003735">
    <property type="term" value="F:structural constituent of ribosome"/>
    <property type="evidence" value="ECO:0007669"/>
    <property type="project" value="InterPro"/>
</dbReference>
<evidence type="ECO:0000256" key="2">
    <source>
        <dbReference type="ARBA" id="ARBA00022980"/>
    </source>
</evidence>
<feature type="region of interest" description="Disordered" evidence="5">
    <location>
        <begin position="170"/>
        <end position="211"/>
    </location>
</feature>
<dbReference type="OrthoDB" id="275876at2759"/>
<accession>A0A9W7AGN8</accession>
<sequence length="355" mass="39712">MIPSLRSSLSSLSLHYMQSSKVPSKIIRLTSTLRFLSTTPSHLPQNLNLDPVTLRMLTKPPPPPSDDPVLKPIKPTAEEVWGASKCSQLLQKYNVKSSDLLLPSSAPIISPLLSPLKFHPSLPPPSPTLLTPFPSLLTPGPLRLDILHRHFVHQRRLFRGKRTAIVKSYALKSGSGRKPHAQKGTGRARQGNKRRAGSKGGVKTHGPKGIIQDYGNTKINKKLAHKSTRYALGGKVRLEKMKVVESFWGDDLDSEVEGKSKYVTEGFAEIFDDEYLKYVKGKPSQGLMLILLGTPETPEDIVKRDLFLLGCSNIPWIHCLPVRAVNTWSVLRNEWVVMDRRGWEEVGEFWGERVE</sequence>
<dbReference type="InterPro" id="IPR002136">
    <property type="entry name" value="Ribosomal_uL4"/>
</dbReference>
<dbReference type="PANTHER" id="PTHR10746:SF6">
    <property type="entry name" value="LARGE RIBOSOMAL SUBUNIT PROTEIN UL4M"/>
    <property type="match status" value="1"/>
</dbReference>
<evidence type="ECO:0000256" key="4">
    <source>
        <dbReference type="ARBA" id="ARBA00040565"/>
    </source>
</evidence>
<protein>
    <recommendedName>
        <fullName evidence="4">Large ribosomal subunit protein uL4m</fullName>
    </recommendedName>
</protein>
<keyword evidence="2" id="KW-0689">Ribosomal protein</keyword>
<keyword evidence="7" id="KW-1185">Reference proteome</keyword>